<accession>A0A5B7CRK1</accession>
<dbReference type="AlphaFoldDB" id="A0A5B7CRK1"/>
<organism evidence="2 3">
    <name type="scientific">Portunus trituberculatus</name>
    <name type="common">Swimming crab</name>
    <name type="synonym">Neptunus trituberculatus</name>
    <dbReference type="NCBI Taxonomy" id="210409"/>
    <lineage>
        <taxon>Eukaryota</taxon>
        <taxon>Metazoa</taxon>
        <taxon>Ecdysozoa</taxon>
        <taxon>Arthropoda</taxon>
        <taxon>Crustacea</taxon>
        <taxon>Multicrustacea</taxon>
        <taxon>Malacostraca</taxon>
        <taxon>Eumalacostraca</taxon>
        <taxon>Eucarida</taxon>
        <taxon>Decapoda</taxon>
        <taxon>Pleocyemata</taxon>
        <taxon>Brachyura</taxon>
        <taxon>Eubrachyura</taxon>
        <taxon>Portunoidea</taxon>
        <taxon>Portunidae</taxon>
        <taxon>Portuninae</taxon>
        <taxon>Portunus</taxon>
    </lineage>
</organism>
<dbReference type="EMBL" id="VSRR010000179">
    <property type="protein sequence ID" value="MPC11738.1"/>
    <property type="molecule type" value="Genomic_DNA"/>
</dbReference>
<evidence type="ECO:0000313" key="3">
    <source>
        <dbReference type="Proteomes" id="UP000324222"/>
    </source>
</evidence>
<protein>
    <submittedName>
        <fullName evidence="2">Uncharacterized protein</fullName>
    </submittedName>
</protein>
<evidence type="ECO:0000313" key="2">
    <source>
        <dbReference type="EMBL" id="MPC11738.1"/>
    </source>
</evidence>
<feature type="compositionally biased region" description="Basic and acidic residues" evidence="1">
    <location>
        <begin position="27"/>
        <end position="38"/>
    </location>
</feature>
<keyword evidence="3" id="KW-1185">Reference proteome</keyword>
<dbReference type="Proteomes" id="UP000324222">
    <property type="component" value="Unassembled WGS sequence"/>
</dbReference>
<proteinExistence type="predicted"/>
<reference evidence="2 3" key="1">
    <citation type="submission" date="2019-05" db="EMBL/GenBank/DDBJ databases">
        <title>Another draft genome of Portunus trituberculatus and its Hox gene families provides insights of decapod evolution.</title>
        <authorList>
            <person name="Jeong J.-H."/>
            <person name="Song I."/>
            <person name="Kim S."/>
            <person name="Choi T."/>
            <person name="Kim D."/>
            <person name="Ryu S."/>
            <person name="Kim W."/>
        </authorList>
    </citation>
    <scope>NUCLEOTIDE SEQUENCE [LARGE SCALE GENOMIC DNA]</scope>
    <source>
        <tissue evidence="2">Muscle</tissue>
    </source>
</reference>
<feature type="compositionally biased region" description="Polar residues" evidence="1">
    <location>
        <begin position="1"/>
        <end position="11"/>
    </location>
</feature>
<sequence length="82" mass="8706">MVRISNQGNNDGRQKGGEEGTDSQDGGNHEPGRVRESQGQKGVAVDSGGMQGRSAQVFRLGARPAVRSSDPIRPGQTFKVEQ</sequence>
<gene>
    <name evidence="2" type="ORF">E2C01_004412</name>
</gene>
<evidence type="ECO:0000256" key="1">
    <source>
        <dbReference type="SAM" id="MobiDB-lite"/>
    </source>
</evidence>
<feature type="region of interest" description="Disordered" evidence="1">
    <location>
        <begin position="1"/>
        <end position="82"/>
    </location>
</feature>
<name>A0A5B7CRK1_PORTR</name>
<comment type="caution">
    <text evidence="2">The sequence shown here is derived from an EMBL/GenBank/DDBJ whole genome shotgun (WGS) entry which is preliminary data.</text>
</comment>